<dbReference type="Proteomes" id="UP000728032">
    <property type="component" value="Unassembled WGS sequence"/>
</dbReference>
<accession>A0A7R9QG19</accession>
<dbReference type="EMBL" id="CAJPVJ010001204">
    <property type="protein sequence ID" value="CAG2164270.1"/>
    <property type="molecule type" value="Genomic_DNA"/>
</dbReference>
<evidence type="ECO:0000259" key="3">
    <source>
        <dbReference type="Pfam" id="PF04419"/>
    </source>
</evidence>
<comment type="similarity">
    <text evidence="1">Belongs to the SERF family.</text>
</comment>
<feature type="region of interest" description="Disordered" evidence="2">
    <location>
        <begin position="1"/>
        <end position="77"/>
    </location>
</feature>
<dbReference type="AlphaFoldDB" id="A0A7R9QG19"/>
<dbReference type="PANTHER" id="PTHR13596">
    <property type="entry name" value="SMALL EDRK-RICH FACTOR 1"/>
    <property type="match status" value="1"/>
</dbReference>
<evidence type="ECO:0000313" key="5">
    <source>
        <dbReference type="Proteomes" id="UP000728032"/>
    </source>
</evidence>
<dbReference type="Pfam" id="PF04419">
    <property type="entry name" value="SERF-like_N"/>
    <property type="match status" value="1"/>
</dbReference>
<gene>
    <name evidence="4" type="ORF">ONB1V03_LOCUS3826</name>
</gene>
<protein>
    <recommendedName>
        <fullName evidence="3">Small EDRK-rich factor-like N-terminal domain-containing protein</fullName>
    </recommendedName>
</protein>
<reference evidence="4" key="1">
    <citation type="submission" date="2020-11" db="EMBL/GenBank/DDBJ databases">
        <authorList>
            <person name="Tran Van P."/>
        </authorList>
    </citation>
    <scope>NUCLEOTIDE SEQUENCE</scope>
</reference>
<feature type="compositionally biased region" description="Polar residues" evidence="2">
    <location>
        <begin position="62"/>
        <end position="77"/>
    </location>
</feature>
<proteinExistence type="inferred from homology"/>
<feature type="domain" description="Small EDRK-rich factor-like N-terminal" evidence="3">
    <location>
        <begin position="1"/>
        <end position="42"/>
    </location>
</feature>
<evidence type="ECO:0000313" key="4">
    <source>
        <dbReference type="EMBL" id="CAD7642875.1"/>
    </source>
</evidence>
<keyword evidence="5" id="KW-1185">Reference proteome</keyword>
<dbReference type="OrthoDB" id="18018at2759"/>
<evidence type="ECO:0000256" key="1">
    <source>
        <dbReference type="ARBA" id="ARBA00007309"/>
    </source>
</evidence>
<name>A0A7R9QG19_9ACAR</name>
<sequence length="77" mass="8617">MTRGNQRELARQKNQKKLSESQKKKSADSKDGNKGMSLEERKFRDAELMREKQKLAAEKQKSGSAGETSAGETSKSK</sequence>
<dbReference type="EMBL" id="OC916029">
    <property type="protein sequence ID" value="CAD7642875.1"/>
    <property type="molecule type" value="Genomic_DNA"/>
</dbReference>
<dbReference type="PANTHER" id="PTHR13596:SF0">
    <property type="entry name" value="SI:CH211-39K3.2-RELATED"/>
    <property type="match status" value="1"/>
</dbReference>
<dbReference type="InterPro" id="IPR007513">
    <property type="entry name" value="SERF-like_N"/>
</dbReference>
<feature type="compositionally biased region" description="Basic and acidic residues" evidence="2">
    <location>
        <begin position="1"/>
        <end position="61"/>
    </location>
</feature>
<organism evidence="4">
    <name type="scientific">Oppiella nova</name>
    <dbReference type="NCBI Taxonomy" id="334625"/>
    <lineage>
        <taxon>Eukaryota</taxon>
        <taxon>Metazoa</taxon>
        <taxon>Ecdysozoa</taxon>
        <taxon>Arthropoda</taxon>
        <taxon>Chelicerata</taxon>
        <taxon>Arachnida</taxon>
        <taxon>Acari</taxon>
        <taxon>Acariformes</taxon>
        <taxon>Sarcoptiformes</taxon>
        <taxon>Oribatida</taxon>
        <taxon>Brachypylina</taxon>
        <taxon>Oppioidea</taxon>
        <taxon>Oppiidae</taxon>
        <taxon>Oppiella</taxon>
    </lineage>
</organism>
<dbReference type="InterPro" id="IPR040211">
    <property type="entry name" value="SERF1/2-like"/>
</dbReference>
<dbReference type="GO" id="GO:0005829">
    <property type="term" value="C:cytosol"/>
    <property type="evidence" value="ECO:0007669"/>
    <property type="project" value="TreeGrafter"/>
</dbReference>
<evidence type="ECO:0000256" key="2">
    <source>
        <dbReference type="SAM" id="MobiDB-lite"/>
    </source>
</evidence>